<feature type="domain" description="Tyr recombinase" evidence="5">
    <location>
        <begin position="162"/>
        <end position="331"/>
    </location>
</feature>
<evidence type="ECO:0000259" key="5">
    <source>
        <dbReference type="PROSITE" id="PS51898"/>
    </source>
</evidence>
<dbReference type="GO" id="GO:0003677">
    <property type="term" value="F:DNA binding"/>
    <property type="evidence" value="ECO:0007669"/>
    <property type="project" value="UniProtKB-KW"/>
</dbReference>
<dbReference type="InterPro" id="IPR050808">
    <property type="entry name" value="Phage_Integrase"/>
</dbReference>
<proteinExistence type="inferred from homology"/>
<name>D8P830_9BACT</name>
<dbReference type="GO" id="GO:0006310">
    <property type="term" value="P:DNA recombination"/>
    <property type="evidence" value="ECO:0007669"/>
    <property type="project" value="UniProtKB-KW"/>
</dbReference>
<dbReference type="KEGG" id="nde:NIDE3993"/>
<dbReference type="AlphaFoldDB" id="D8P830"/>
<dbReference type="PROSITE" id="PS51898">
    <property type="entry name" value="TYR_RECOMBINASE"/>
    <property type="match status" value="1"/>
</dbReference>
<accession>D8P830</accession>
<evidence type="ECO:0000256" key="1">
    <source>
        <dbReference type="ARBA" id="ARBA00008857"/>
    </source>
</evidence>
<reference evidence="6 7" key="1">
    <citation type="journal article" date="2010" name="Proc. Natl. Acad. Sci. U.S.A.">
        <title>A Nitrospira metagenome illuminates the physiology and evolution of globally important nitrite-oxidizing bacteria.</title>
        <authorList>
            <person name="Lucker S."/>
            <person name="Wagner M."/>
            <person name="Maixner F."/>
            <person name="Pelletier E."/>
            <person name="Koch H."/>
            <person name="Vacherie B."/>
            <person name="Rattei T."/>
            <person name="Sinninghe Damste J."/>
            <person name="Spieck E."/>
            <person name="Le Paslier D."/>
            <person name="Daims H."/>
        </authorList>
    </citation>
    <scope>NUCLEOTIDE SEQUENCE [LARGE SCALE GENOMIC DNA]</scope>
</reference>
<dbReference type="Gene3D" id="1.10.150.130">
    <property type="match status" value="1"/>
</dbReference>
<dbReference type="InterPro" id="IPR011010">
    <property type="entry name" value="DNA_brk_join_enz"/>
</dbReference>
<keyword evidence="7" id="KW-1185">Reference proteome</keyword>
<keyword evidence="2" id="KW-0229">DNA integration</keyword>
<gene>
    <name evidence="6" type="ORF">NIDE3993</name>
</gene>
<dbReference type="Proteomes" id="UP000001660">
    <property type="component" value="Chromosome"/>
</dbReference>
<evidence type="ECO:0000256" key="4">
    <source>
        <dbReference type="ARBA" id="ARBA00023172"/>
    </source>
</evidence>
<evidence type="ECO:0000313" key="7">
    <source>
        <dbReference type="Proteomes" id="UP000001660"/>
    </source>
</evidence>
<dbReference type="Pfam" id="PF00589">
    <property type="entry name" value="Phage_integrase"/>
    <property type="match status" value="1"/>
</dbReference>
<dbReference type="EMBL" id="FP929003">
    <property type="protein sequence ID" value="CBK43662.1"/>
    <property type="molecule type" value="Genomic_DNA"/>
</dbReference>
<keyword evidence="4" id="KW-0233">DNA recombination</keyword>
<comment type="similarity">
    <text evidence="1">Belongs to the 'phage' integrase family.</text>
</comment>
<dbReference type="PANTHER" id="PTHR30629:SF2">
    <property type="entry name" value="PROPHAGE INTEGRASE INTS-RELATED"/>
    <property type="match status" value="1"/>
</dbReference>
<dbReference type="eggNOG" id="COG0582">
    <property type="taxonomic scope" value="Bacteria"/>
</dbReference>
<dbReference type="OrthoDB" id="4529782at2"/>
<keyword evidence="3" id="KW-0238">DNA-binding</keyword>
<dbReference type="STRING" id="330214.NIDE3993"/>
<dbReference type="Gene3D" id="1.10.443.10">
    <property type="entry name" value="Intergrase catalytic core"/>
    <property type="match status" value="1"/>
</dbReference>
<organism evidence="6 7">
    <name type="scientific">Nitrospira defluvii</name>
    <dbReference type="NCBI Taxonomy" id="330214"/>
    <lineage>
        <taxon>Bacteria</taxon>
        <taxon>Pseudomonadati</taxon>
        <taxon>Nitrospirota</taxon>
        <taxon>Nitrospiria</taxon>
        <taxon>Nitrospirales</taxon>
        <taxon>Nitrospiraceae</taxon>
        <taxon>Nitrospira</taxon>
    </lineage>
</organism>
<dbReference type="HOGENOM" id="CLU_705322_0_0_0"/>
<dbReference type="InterPro" id="IPR010998">
    <property type="entry name" value="Integrase_recombinase_N"/>
</dbReference>
<dbReference type="GO" id="GO:0015074">
    <property type="term" value="P:DNA integration"/>
    <property type="evidence" value="ECO:0007669"/>
    <property type="project" value="UniProtKB-KW"/>
</dbReference>
<protein>
    <submittedName>
        <fullName evidence="6">Putative Phage integrase</fullName>
    </submittedName>
</protein>
<dbReference type="InterPro" id="IPR013762">
    <property type="entry name" value="Integrase-like_cat_sf"/>
</dbReference>
<evidence type="ECO:0000313" key="6">
    <source>
        <dbReference type="EMBL" id="CBK43662.1"/>
    </source>
</evidence>
<evidence type="ECO:0000256" key="2">
    <source>
        <dbReference type="ARBA" id="ARBA00022908"/>
    </source>
</evidence>
<dbReference type="SUPFAM" id="SSF56349">
    <property type="entry name" value="DNA breaking-rejoining enzymes"/>
    <property type="match status" value="1"/>
</dbReference>
<dbReference type="InterPro" id="IPR002104">
    <property type="entry name" value="Integrase_catalytic"/>
</dbReference>
<sequence length="391" mass="44061">MKTTRTMTPQGMRSLLDFRYRGVRYRPVLGYNLTPDQEHEAMVQVLAAIQSQIRPDATTTGLTFAQFVPKYLDRLNGKALAALDRPRTILTRHLVPFFGIRPLQSMKLEDGVAYIAHRRAEMAADGTIRRECGVLLGLLNYAVANEDLDKNRLLALDLPAGAQRTRVAKPWELYRIYHLSAPAIQRMMMLALLTGLREAKIIAIDQEWIIEPADGEWLIPVQGSRLKRVPEELPLSPLAASFLRGTLPRIGGRFFSQWRDAGSFKHRWAEACARAGVQDLHFHDLRHTAATWLCEAGVEYATTEKLLGHRLPGMGELYMHNWKPKLRMAVTTLEAIAFERFREASHEAGAGVQNRSHTHSTLAGWWESMPASRSAISNRSLHTSQLKGVSV</sequence>
<evidence type="ECO:0000256" key="3">
    <source>
        <dbReference type="ARBA" id="ARBA00023125"/>
    </source>
</evidence>
<dbReference type="PANTHER" id="PTHR30629">
    <property type="entry name" value="PROPHAGE INTEGRASE"/>
    <property type="match status" value="1"/>
</dbReference>